<dbReference type="SUPFAM" id="SSF88697">
    <property type="entry name" value="PUA domain-like"/>
    <property type="match status" value="1"/>
</dbReference>
<dbReference type="SUPFAM" id="SSF51197">
    <property type="entry name" value="Clavaminate synthase-like"/>
    <property type="match status" value="1"/>
</dbReference>
<feature type="region of interest" description="Disordered" evidence="1">
    <location>
        <begin position="802"/>
        <end position="826"/>
    </location>
</feature>
<comment type="caution">
    <text evidence="3">The sequence shown here is derived from an EMBL/GenBank/DDBJ whole genome shotgun (WGS) entry which is preliminary data.</text>
</comment>
<dbReference type="InterPro" id="IPR016197">
    <property type="entry name" value="Chromo-like_dom_sf"/>
</dbReference>
<accession>A0ABD3PUU2</accession>
<dbReference type="EMBL" id="JALLAZ020000577">
    <property type="protein sequence ID" value="KAL3791788.1"/>
    <property type="molecule type" value="Genomic_DNA"/>
</dbReference>
<feature type="domain" description="Tudor-knot" evidence="2">
    <location>
        <begin position="1036"/>
        <end position="1077"/>
    </location>
</feature>
<evidence type="ECO:0000313" key="3">
    <source>
        <dbReference type="EMBL" id="KAL3791788.1"/>
    </source>
</evidence>
<name>A0ABD3PUU2_9STRA</name>
<dbReference type="InterPro" id="IPR015947">
    <property type="entry name" value="PUA-like_sf"/>
</dbReference>
<keyword evidence="4" id="KW-1185">Reference proteome</keyword>
<evidence type="ECO:0000313" key="4">
    <source>
        <dbReference type="Proteomes" id="UP001530315"/>
    </source>
</evidence>
<dbReference type="InterPro" id="IPR025995">
    <property type="entry name" value="Tudor-knot"/>
</dbReference>
<protein>
    <recommendedName>
        <fullName evidence="2">Tudor-knot domain-containing protein</fullName>
    </recommendedName>
</protein>
<dbReference type="AlphaFoldDB" id="A0ABD3PUU2"/>
<dbReference type="InterPro" id="IPR036987">
    <property type="entry name" value="SRA-YDG_sf"/>
</dbReference>
<gene>
    <name evidence="3" type="ORF">ACHAW5_009421</name>
</gene>
<evidence type="ECO:0000259" key="2">
    <source>
        <dbReference type="Pfam" id="PF11717"/>
    </source>
</evidence>
<dbReference type="Pfam" id="PF11717">
    <property type="entry name" value="Tudor-knot"/>
    <property type="match status" value="1"/>
</dbReference>
<reference evidence="3 4" key="1">
    <citation type="submission" date="2024-10" db="EMBL/GenBank/DDBJ databases">
        <title>Updated reference genomes for cyclostephanoid diatoms.</title>
        <authorList>
            <person name="Roberts W.R."/>
            <person name="Alverson A.J."/>
        </authorList>
    </citation>
    <scope>NUCLEOTIDE SEQUENCE [LARGE SCALE GENOMIC DNA]</scope>
    <source>
        <strain evidence="3 4">AJA276-08</strain>
    </source>
</reference>
<dbReference type="SUPFAM" id="SSF54160">
    <property type="entry name" value="Chromo domain-like"/>
    <property type="match status" value="1"/>
</dbReference>
<dbReference type="Gene3D" id="2.60.120.590">
    <property type="entry name" value="Alpha-ketoglutarate-dependent dioxygenase AlkB-like"/>
    <property type="match status" value="1"/>
</dbReference>
<feature type="compositionally biased region" description="Basic and acidic residues" evidence="1">
    <location>
        <begin position="807"/>
        <end position="820"/>
    </location>
</feature>
<dbReference type="Gene3D" id="2.30.30.140">
    <property type="match status" value="1"/>
</dbReference>
<sequence length="1102" mass="126197">MLSNDRRSTLSESMRTCRFYRQYTRSGVYHEPRFHVLLSSGASSTTSTSTRSGGSESDAAEAAAGGGGYSYHGIRMRAMPIDIVPDVSAYASELASEYGLPYDRWGIGVDLIAYRDGEDGIGWHADDTQGESVVLCVVVDAPGEPRPVHVRPNVRAGGPLSDGDEEIQLYVGEGDGYDMDGTMQRGYEHRLPKRVGCCSHRFVLIFRHGDVGSVPVDSGVSVVELLAGCGGGDDDEVVAEDGDISTLFSRIRVKRPSVSFGHPQGVAEGSWYSRRHLYSTYAHRSDQRGVNGNIHFGADSIVVSRQSPDHREEDGLQWLRYTSNRRQDVVTSIWDATGHLMTKDNAKFPAGGIQYTFHLERLPERLSPTEFVNSLSLLELWEKIQLSHGRSPILPFVPPRPKHHGKLPELLNDAQQQTKYFNPKTNGMTSQRLFVDSYLFSSHNAMSESSLEKWTSHQYDARLDPAPYLTEYAWYGYHHTPSSLPFQGCSLGKQQGNYQTNNVHEHNTSSIMRDARRLTCHGTWTGINTNRHAPFPSMHPSVPQLGLFSEGSQLRPFLSEKAMIQTIGEMMPKVRDQCKQPEDLDDQYKKWEEKKLPVVVEFEQGCCNRPLLLPSRLQPDQMFQVWHADRKERWRQQQPKKWPPDKVEKEELQHRWEIADEVQDSPMLLLRHLQPEEVWLADRKERWRQQQQKKWPPDKVEKEEFQHRWEIADEVQDSPMLLLGHLQPERFWLADRKTKWRQWKKKSKDKNSVQLTGRAILALEAYVSDFSRLILGSATRSRKKTDLHPSAHKIASRAKQRVMGGLEAKKSRPSRKDKLARPQMTKPTKAIEQPLKIIPRFIIDKEKRTQTVSPLLQALYFVRRGKKSQVKVTVKWRISDERRRRSLCGFDSDLANVTNRNTNTDEPISGGTVNASRLCKSPKMLDKIVNARQSRCIRPRFILDDENRTESVSPHLEASYSVGKRKVSHVKVTVKLGIPGKCQEKQMDSGTDEPALSRKRKLDAVEVLFEATDSDTYRRRKSSRLLRFRVNEMIFAWDKGHLYEAKVLKWRDAKDGGMEYFVHYLGYGETHDRWLATFNMLKCTPSTREFYNDCASWPLNDV</sequence>
<proteinExistence type="predicted"/>
<dbReference type="Proteomes" id="UP001530315">
    <property type="component" value="Unassembled WGS sequence"/>
</dbReference>
<organism evidence="3 4">
    <name type="scientific">Stephanodiscus triporus</name>
    <dbReference type="NCBI Taxonomy" id="2934178"/>
    <lineage>
        <taxon>Eukaryota</taxon>
        <taxon>Sar</taxon>
        <taxon>Stramenopiles</taxon>
        <taxon>Ochrophyta</taxon>
        <taxon>Bacillariophyta</taxon>
        <taxon>Coscinodiscophyceae</taxon>
        <taxon>Thalassiosirophycidae</taxon>
        <taxon>Stephanodiscales</taxon>
        <taxon>Stephanodiscaceae</taxon>
        <taxon>Stephanodiscus</taxon>
    </lineage>
</organism>
<feature type="region of interest" description="Disordered" evidence="1">
    <location>
        <begin position="41"/>
        <end position="62"/>
    </location>
</feature>
<dbReference type="Gene3D" id="2.30.280.10">
    <property type="entry name" value="SRA-YDG"/>
    <property type="match status" value="1"/>
</dbReference>
<dbReference type="InterPro" id="IPR037151">
    <property type="entry name" value="AlkB-like_sf"/>
</dbReference>
<evidence type="ECO:0000256" key="1">
    <source>
        <dbReference type="SAM" id="MobiDB-lite"/>
    </source>
</evidence>